<dbReference type="KEGG" id="adin:H7849_08005"/>
<dbReference type="PROSITE" id="PS50110">
    <property type="entry name" value="RESPONSE_REGULATORY"/>
    <property type="match status" value="1"/>
</dbReference>
<name>A0A7G8BMS4_9BACT</name>
<keyword evidence="1 3" id="KW-0597">Phosphoprotein</keyword>
<dbReference type="InterPro" id="IPR000792">
    <property type="entry name" value="Tscrpt_reg_LuxR_C"/>
</dbReference>
<evidence type="ECO:0000259" key="4">
    <source>
        <dbReference type="PROSITE" id="PS50043"/>
    </source>
</evidence>
<dbReference type="InterPro" id="IPR058245">
    <property type="entry name" value="NreC/VraR/RcsB-like_REC"/>
</dbReference>
<dbReference type="GO" id="GO:0003677">
    <property type="term" value="F:DNA binding"/>
    <property type="evidence" value="ECO:0007669"/>
    <property type="project" value="UniProtKB-KW"/>
</dbReference>
<dbReference type="InterPro" id="IPR011006">
    <property type="entry name" value="CheY-like_superfamily"/>
</dbReference>
<dbReference type="SUPFAM" id="SSF46894">
    <property type="entry name" value="C-terminal effector domain of the bipartite response regulators"/>
    <property type="match status" value="1"/>
</dbReference>
<sequence>MSTTPVSAERIRILTVDDHPLILEGIASVLHRQPDMELVGEASNGYEAIEAFAKLRPDVALIDLQMPGMNGIDTISAILEKWPAACCRVLTTYAGDVQATRALKAGAKGYLLKSMLRKELVDTIRTVHSGKSRIPAEIATELASHLTSDALSAREIEVLRMVREGCSNKIVADRLVISEDTVKGHMRSILSKLNANDRTHAVIIAVRRGFIEG</sequence>
<feature type="domain" description="HTH luxR-type" evidence="4">
    <location>
        <begin position="144"/>
        <end position="209"/>
    </location>
</feature>
<evidence type="ECO:0000256" key="2">
    <source>
        <dbReference type="ARBA" id="ARBA00023125"/>
    </source>
</evidence>
<dbReference type="PROSITE" id="PS50043">
    <property type="entry name" value="HTH_LUXR_2"/>
    <property type="match status" value="1"/>
</dbReference>
<gene>
    <name evidence="6" type="ORF">H7849_08005</name>
</gene>
<evidence type="ECO:0000259" key="5">
    <source>
        <dbReference type="PROSITE" id="PS50110"/>
    </source>
</evidence>
<accession>A0A7G8BMS4</accession>
<dbReference type="GO" id="GO:0000160">
    <property type="term" value="P:phosphorelay signal transduction system"/>
    <property type="evidence" value="ECO:0007669"/>
    <property type="project" value="InterPro"/>
</dbReference>
<dbReference type="CDD" id="cd06170">
    <property type="entry name" value="LuxR_C_like"/>
    <property type="match status" value="1"/>
</dbReference>
<dbReference type="PRINTS" id="PR00038">
    <property type="entry name" value="HTHLUXR"/>
</dbReference>
<dbReference type="InterPro" id="IPR016032">
    <property type="entry name" value="Sig_transdc_resp-reg_C-effctor"/>
</dbReference>
<dbReference type="SUPFAM" id="SSF52172">
    <property type="entry name" value="CheY-like"/>
    <property type="match status" value="1"/>
</dbReference>
<proteinExistence type="predicted"/>
<dbReference type="Pfam" id="PF00072">
    <property type="entry name" value="Response_reg"/>
    <property type="match status" value="1"/>
</dbReference>
<dbReference type="Proteomes" id="UP000515312">
    <property type="component" value="Chromosome"/>
</dbReference>
<dbReference type="PROSITE" id="PS00622">
    <property type="entry name" value="HTH_LUXR_1"/>
    <property type="match status" value="1"/>
</dbReference>
<keyword evidence="2" id="KW-0238">DNA-binding</keyword>
<protein>
    <submittedName>
        <fullName evidence="6">Response regulator transcription factor</fullName>
    </submittedName>
</protein>
<dbReference type="InterPro" id="IPR001789">
    <property type="entry name" value="Sig_transdc_resp-reg_receiver"/>
</dbReference>
<dbReference type="AlphaFoldDB" id="A0A7G8BMS4"/>
<dbReference type="PANTHER" id="PTHR43214">
    <property type="entry name" value="TWO-COMPONENT RESPONSE REGULATOR"/>
    <property type="match status" value="1"/>
</dbReference>
<dbReference type="RefSeq" id="WP_186745534.1">
    <property type="nucleotide sequence ID" value="NZ_CP060394.1"/>
</dbReference>
<evidence type="ECO:0000313" key="6">
    <source>
        <dbReference type="EMBL" id="QNI33844.1"/>
    </source>
</evidence>
<dbReference type="CDD" id="cd17535">
    <property type="entry name" value="REC_NarL-like"/>
    <property type="match status" value="1"/>
</dbReference>
<reference evidence="6 7" key="1">
    <citation type="submission" date="2020-08" db="EMBL/GenBank/DDBJ databases">
        <title>Edaphobacter telluris sp. nov. and Acidobacterium dinghuensis sp. nov., two acidobacteria isolated from forest soil.</title>
        <authorList>
            <person name="Fu J."/>
            <person name="Qiu L."/>
        </authorList>
    </citation>
    <scope>NUCLEOTIDE SEQUENCE [LARGE SCALE GENOMIC DNA]</scope>
    <source>
        <strain evidence="6">4Y35</strain>
    </source>
</reference>
<keyword evidence="7" id="KW-1185">Reference proteome</keyword>
<feature type="domain" description="Response regulatory" evidence="5">
    <location>
        <begin position="12"/>
        <end position="128"/>
    </location>
</feature>
<evidence type="ECO:0000256" key="3">
    <source>
        <dbReference type="PROSITE-ProRule" id="PRU00169"/>
    </source>
</evidence>
<dbReference type="GO" id="GO:0006355">
    <property type="term" value="P:regulation of DNA-templated transcription"/>
    <property type="evidence" value="ECO:0007669"/>
    <property type="project" value="InterPro"/>
</dbReference>
<dbReference type="EMBL" id="CP060394">
    <property type="protein sequence ID" value="QNI33844.1"/>
    <property type="molecule type" value="Genomic_DNA"/>
</dbReference>
<organism evidence="6 7">
    <name type="scientific">Alloacidobacterium dinghuense</name>
    <dbReference type="NCBI Taxonomy" id="2763107"/>
    <lineage>
        <taxon>Bacteria</taxon>
        <taxon>Pseudomonadati</taxon>
        <taxon>Acidobacteriota</taxon>
        <taxon>Terriglobia</taxon>
        <taxon>Terriglobales</taxon>
        <taxon>Acidobacteriaceae</taxon>
        <taxon>Alloacidobacterium</taxon>
    </lineage>
</organism>
<dbReference type="Gene3D" id="3.40.50.2300">
    <property type="match status" value="1"/>
</dbReference>
<dbReference type="Pfam" id="PF00196">
    <property type="entry name" value="GerE"/>
    <property type="match status" value="1"/>
</dbReference>
<feature type="modified residue" description="4-aspartylphosphate" evidence="3">
    <location>
        <position position="63"/>
    </location>
</feature>
<dbReference type="InterPro" id="IPR039420">
    <property type="entry name" value="WalR-like"/>
</dbReference>
<dbReference type="SMART" id="SM00421">
    <property type="entry name" value="HTH_LUXR"/>
    <property type="match status" value="1"/>
</dbReference>
<dbReference type="PANTHER" id="PTHR43214:SF43">
    <property type="entry name" value="TWO-COMPONENT RESPONSE REGULATOR"/>
    <property type="match status" value="1"/>
</dbReference>
<evidence type="ECO:0000256" key="1">
    <source>
        <dbReference type="ARBA" id="ARBA00022553"/>
    </source>
</evidence>
<evidence type="ECO:0000313" key="7">
    <source>
        <dbReference type="Proteomes" id="UP000515312"/>
    </source>
</evidence>
<dbReference type="SMART" id="SM00448">
    <property type="entry name" value="REC"/>
    <property type="match status" value="1"/>
</dbReference>